<accession>A0AAV4MPV3</accession>
<dbReference type="EMBL" id="BPLR01002513">
    <property type="protein sequence ID" value="GIX74572.1"/>
    <property type="molecule type" value="Genomic_DNA"/>
</dbReference>
<sequence length="103" mass="11294">MTFTIPGAVNTFLRPATTLQRCPWTRVGNFTTVHSSRFLMTSAERSNLRQISPQFDRFSALAGKLCARINGPRGWGGGGVVLLGKTRVCAIVDTACNFYLDLL</sequence>
<gene>
    <name evidence="1" type="ORF">CEXT_327381</name>
</gene>
<reference evidence="1 2" key="1">
    <citation type="submission" date="2021-06" db="EMBL/GenBank/DDBJ databases">
        <title>Caerostris extrusa draft genome.</title>
        <authorList>
            <person name="Kono N."/>
            <person name="Arakawa K."/>
        </authorList>
    </citation>
    <scope>NUCLEOTIDE SEQUENCE [LARGE SCALE GENOMIC DNA]</scope>
</reference>
<name>A0AAV4MPV3_CAEEX</name>
<dbReference type="Proteomes" id="UP001054945">
    <property type="component" value="Unassembled WGS sequence"/>
</dbReference>
<evidence type="ECO:0000313" key="1">
    <source>
        <dbReference type="EMBL" id="GIX74572.1"/>
    </source>
</evidence>
<organism evidence="1 2">
    <name type="scientific">Caerostris extrusa</name>
    <name type="common">Bark spider</name>
    <name type="synonym">Caerostris bankana</name>
    <dbReference type="NCBI Taxonomy" id="172846"/>
    <lineage>
        <taxon>Eukaryota</taxon>
        <taxon>Metazoa</taxon>
        <taxon>Ecdysozoa</taxon>
        <taxon>Arthropoda</taxon>
        <taxon>Chelicerata</taxon>
        <taxon>Arachnida</taxon>
        <taxon>Araneae</taxon>
        <taxon>Araneomorphae</taxon>
        <taxon>Entelegynae</taxon>
        <taxon>Araneoidea</taxon>
        <taxon>Araneidae</taxon>
        <taxon>Caerostris</taxon>
    </lineage>
</organism>
<protein>
    <submittedName>
        <fullName evidence="1">Uncharacterized protein</fullName>
    </submittedName>
</protein>
<proteinExistence type="predicted"/>
<keyword evidence="2" id="KW-1185">Reference proteome</keyword>
<evidence type="ECO:0000313" key="2">
    <source>
        <dbReference type="Proteomes" id="UP001054945"/>
    </source>
</evidence>
<comment type="caution">
    <text evidence="1">The sequence shown here is derived from an EMBL/GenBank/DDBJ whole genome shotgun (WGS) entry which is preliminary data.</text>
</comment>
<dbReference type="AlphaFoldDB" id="A0AAV4MPV3"/>